<keyword evidence="1" id="KW-0812">Transmembrane</keyword>
<sequence>MKGRGQHAAAYTAVQPAGHVRPLSADIASLLFKIALAAAIFTIVFSFVFGAFRCTDISMSPQIKDGDMIISYRLDKKFHAHDAVAFVYDGNRMASRVVAQAGDTVNITDQAWL</sequence>
<dbReference type="Proteomes" id="UP000700908">
    <property type="component" value="Unassembled WGS sequence"/>
</dbReference>
<reference evidence="3 4" key="1">
    <citation type="submission" date="2021-08" db="EMBL/GenBank/DDBJ databases">
        <title>Collinsella faecalis sp. nov. isolated from swine faeces.</title>
        <authorList>
            <person name="Oh B.S."/>
            <person name="Lee J.H."/>
        </authorList>
    </citation>
    <scope>NUCLEOTIDE SEQUENCE [LARGE SCALE GENOMIC DNA]</scope>
    <source>
        <strain evidence="3 4">AGMB00827</strain>
    </source>
</reference>
<dbReference type="Gene3D" id="2.10.109.10">
    <property type="entry name" value="Umud Fragment, subunit A"/>
    <property type="match status" value="1"/>
</dbReference>
<name>A0ABS7MJ53_9ACTN</name>
<evidence type="ECO:0000259" key="2">
    <source>
        <dbReference type="Pfam" id="PF10502"/>
    </source>
</evidence>
<dbReference type="EMBL" id="JAIMFO010000004">
    <property type="protein sequence ID" value="MBY4797110.1"/>
    <property type="molecule type" value="Genomic_DNA"/>
</dbReference>
<keyword evidence="4" id="KW-1185">Reference proteome</keyword>
<keyword evidence="1" id="KW-1133">Transmembrane helix</keyword>
<gene>
    <name evidence="3" type="ORF">K6V98_01860</name>
</gene>
<feature type="domain" description="Peptidase S26" evidence="2">
    <location>
        <begin position="31"/>
        <end position="110"/>
    </location>
</feature>
<comment type="caution">
    <text evidence="3">The sequence shown here is derived from an EMBL/GenBank/DDBJ whole genome shotgun (WGS) entry which is preliminary data.</text>
</comment>
<dbReference type="InterPro" id="IPR019533">
    <property type="entry name" value="Peptidase_S26"/>
</dbReference>
<dbReference type="SUPFAM" id="SSF51306">
    <property type="entry name" value="LexA/Signal peptidase"/>
    <property type="match status" value="1"/>
</dbReference>
<feature type="transmembrane region" description="Helical" evidence="1">
    <location>
        <begin position="30"/>
        <end position="52"/>
    </location>
</feature>
<proteinExistence type="predicted"/>
<dbReference type="RefSeq" id="WP_222198835.1">
    <property type="nucleotide sequence ID" value="NZ_JAIMFO010000004.1"/>
</dbReference>
<evidence type="ECO:0000313" key="3">
    <source>
        <dbReference type="EMBL" id="MBY4797110.1"/>
    </source>
</evidence>
<dbReference type="InterPro" id="IPR036286">
    <property type="entry name" value="LexA/Signal_pep-like_sf"/>
</dbReference>
<dbReference type="Pfam" id="PF10502">
    <property type="entry name" value="Peptidase_S26"/>
    <property type="match status" value="1"/>
</dbReference>
<protein>
    <submittedName>
        <fullName evidence="3">S26 family signal peptidase</fullName>
    </submittedName>
</protein>
<evidence type="ECO:0000313" key="4">
    <source>
        <dbReference type="Proteomes" id="UP000700908"/>
    </source>
</evidence>
<organism evidence="3 4">
    <name type="scientific">Collinsella ureilytica</name>
    <dbReference type="NCBI Taxonomy" id="2869515"/>
    <lineage>
        <taxon>Bacteria</taxon>
        <taxon>Bacillati</taxon>
        <taxon>Actinomycetota</taxon>
        <taxon>Coriobacteriia</taxon>
        <taxon>Coriobacteriales</taxon>
        <taxon>Coriobacteriaceae</taxon>
        <taxon>Collinsella</taxon>
    </lineage>
</organism>
<accession>A0ABS7MJ53</accession>
<evidence type="ECO:0000256" key="1">
    <source>
        <dbReference type="SAM" id="Phobius"/>
    </source>
</evidence>
<keyword evidence="1" id="KW-0472">Membrane</keyword>
<dbReference type="CDD" id="cd06462">
    <property type="entry name" value="Peptidase_S24_S26"/>
    <property type="match status" value="1"/>
</dbReference>